<dbReference type="InterPro" id="IPR050377">
    <property type="entry name" value="Radical_SAM_PqqE_MftC-like"/>
</dbReference>
<dbReference type="CDD" id="cd01335">
    <property type="entry name" value="Radical_SAM"/>
    <property type="match status" value="1"/>
</dbReference>
<dbReference type="GO" id="GO:0003824">
    <property type="term" value="F:catalytic activity"/>
    <property type="evidence" value="ECO:0007669"/>
    <property type="project" value="InterPro"/>
</dbReference>
<dbReference type="Pfam" id="PF04055">
    <property type="entry name" value="Radical_SAM"/>
    <property type="match status" value="1"/>
</dbReference>
<dbReference type="InterPro" id="IPR013785">
    <property type="entry name" value="Aldolase_TIM"/>
</dbReference>
<keyword evidence="4" id="KW-0411">Iron-sulfur</keyword>
<dbReference type="RefSeq" id="WP_092282787.1">
    <property type="nucleotide sequence ID" value="NZ_FOXR01000043.1"/>
</dbReference>
<dbReference type="SUPFAM" id="SSF102114">
    <property type="entry name" value="Radical SAM enzymes"/>
    <property type="match status" value="1"/>
</dbReference>
<dbReference type="EMBL" id="FOXR01000043">
    <property type="protein sequence ID" value="SFQ42503.1"/>
    <property type="molecule type" value="Genomic_DNA"/>
</dbReference>
<dbReference type="OrthoDB" id="9810775at2"/>
<dbReference type="InterPro" id="IPR058240">
    <property type="entry name" value="rSAM_sf"/>
</dbReference>
<sequence>MIPQVLAFIITYRSNFLCDHCSVSAGPGRREVIAKDVMRLAIEQAYILPSIRVISFTGGEPSLYQDLLQDGIKLAHEKGFITRLVTNAWWAQTPESAYRFLQDFRMVGLNELNISYDDFHAAYLEAFGGEQNVLNAVRAATDLGMSVLVGSTLYPGAKISSGYLRRVFKDAGIQQEIKFLEDFVFPLGRARQKLPAHFFPSDVEKRQRGGCNDAGQTLVILPDGEVLFCCGHIVNSKAQEIMTIGSLASGTSLVEIVERMQKNVFYWWLNLEGPEAVLTELGVEKKFYRRCEACFYLGTACREKLRALAKRKEEIFAQLEVKKWPINLVSGK</sequence>
<keyword evidence="2" id="KW-0479">Metal-binding</keyword>
<dbReference type="InterPro" id="IPR007197">
    <property type="entry name" value="rSAM"/>
</dbReference>
<reference evidence="6 7" key="1">
    <citation type="submission" date="2016-10" db="EMBL/GenBank/DDBJ databases">
        <authorList>
            <person name="de Groot N.N."/>
        </authorList>
    </citation>
    <scope>NUCLEOTIDE SEQUENCE [LARGE SCALE GENOMIC DNA]</scope>
    <source>
        <strain evidence="6 7">DSM 20678</strain>
    </source>
</reference>
<evidence type="ECO:0000256" key="4">
    <source>
        <dbReference type="ARBA" id="ARBA00023014"/>
    </source>
</evidence>
<accession>A0A1I5YE99</accession>
<name>A0A1I5YE99_9FIRM</name>
<dbReference type="PANTHER" id="PTHR11228:SF34">
    <property type="entry name" value="TUNGSTEN-CONTAINING ALDEHYDE FERREDOXIN OXIDOREDUCTASE COFACTOR MODIFYING PROTEIN"/>
    <property type="match status" value="1"/>
</dbReference>
<dbReference type="PANTHER" id="PTHR11228">
    <property type="entry name" value="RADICAL SAM DOMAIN PROTEIN"/>
    <property type="match status" value="1"/>
</dbReference>
<evidence type="ECO:0000256" key="3">
    <source>
        <dbReference type="ARBA" id="ARBA00023004"/>
    </source>
</evidence>
<keyword evidence="7" id="KW-1185">Reference proteome</keyword>
<dbReference type="STRING" id="937334.SAMN05444406_14312"/>
<evidence type="ECO:0000256" key="1">
    <source>
        <dbReference type="ARBA" id="ARBA00022691"/>
    </source>
</evidence>
<keyword evidence="3" id="KW-0408">Iron</keyword>
<dbReference type="Gene3D" id="3.20.20.70">
    <property type="entry name" value="Aldolase class I"/>
    <property type="match status" value="1"/>
</dbReference>
<evidence type="ECO:0000313" key="6">
    <source>
        <dbReference type="EMBL" id="SFQ42503.1"/>
    </source>
</evidence>
<keyword evidence="1" id="KW-0949">S-adenosyl-L-methionine</keyword>
<evidence type="ECO:0000256" key="2">
    <source>
        <dbReference type="ARBA" id="ARBA00022723"/>
    </source>
</evidence>
<dbReference type="Proteomes" id="UP000198577">
    <property type="component" value="Unassembled WGS sequence"/>
</dbReference>
<feature type="domain" description="Radical SAM core" evidence="5">
    <location>
        <begin position="9"/>
        <end position="156"/>
    </location>
</feature>
<organism evidence="6 7">
    <name type="scientific">Caldicoprobacter faecalis</name>
    <dbReference type="NCBI Taxonomy" id="937334"/>
    <lineage>
        <taxon>Bacteria</taxon>
        <taxon>Bacillati</taxon>
        <taxon>Bacillota</taxon>
        <taxon>Clostridia</taxon>
        <taxon>Caldicoprobacterales</taxon>
        <taxon>Caldicoprobacteraceae</taxon>
        <taxon>Caldicoprobacter</taxon>
    </lineage>
</organism>
<proteinExistence type="predicted"/>
<dbReference type="GO" id="GO:0051536">
    <property type="term" value="F:iron-sulfur cluster binding"/>
    <property type="evidence" value="ECO:0007669"/>
    <property type="project" value="UniProtKB-KW"/>
</dbReference>
<dbReference type="GO" id="GO:0046872">
    <property type="term" value="F:metal ion binding"/>
    <property type="evidence" value="ECO:0007669"/>
    <property type="project" value="UniProtKB-KW"/>
</dbReference>
<evidence type="ECO:0000313" key="7">
    <source>
        <dbReference type="Proteomes" id="UP000198577"/>
    </source>
</evidence>
<evidence type="ECO:0000259" key="5">
    <source>
        <dbReference type="Pfam" id="PF04055"/>
    </source>
</evidence>
<protein>
    <submittedName>
        <fullName evidence="6">Radical SAM superfamily protein</fullName>
    </submittedName>
</protein>
<gene>
    <name evidence="6" type="ORF">SAMN05444406_14312</name>
</gene>
<dbReference type="AlphaFoldDB" id="A0A1I5YE99"/>